<feature type="region of interest" description="Disordered" evidence="1">
    <location>
        <begin position="1"/>
        <end position="84"/>
    </location>
</feature>
<organism evidence="2 3">
    <name type="scientific">Cricetulus griseus</name>
    <name type="common">Chinese hamster</name>
    <name type="synonym">Cricetulus barabensis griseus</name>
    <dbReference type="NCBI Taxonomy" id="10029"/>
    <lineage>
        <taxon>Eukaryota</taxon>
        <taxon>Metazoa</taxon>
        <taxon>Chordata</taxon>
        <taxon>Craniata</taxon>
        <taxon>Vertebrata</taxon>
        <taxon>Euteleostomi</taxon>
        <taxon>Mammalia</taxon>
        <taxon>Eutheria</taxon>
        <taxon>Euarchontoglires</taxon>
        <taxon>Glires</taxon>
        <taxon>Rodentia</taxon>
        <taxon>Myomorpha</taxon>
        <taxon>Muroidea</taxon>
        <taxon>Cricetidae</taxon>
        <taxon>Cricetinae</taxon>
        <taxon>Cricetulus</taxon>
    </lineage>
</organism>
<dbReference type="EMBL" id="JH000843">
    <property type="protein sequence ID" value="EGW10234.1"/>
    <property type="molecule type" value="Genomic_DNA"/>
</dbReference>
<accession>G3HWY4</accession>
<dbReference type="AlphaFoldDB" id="G3HWY4"/>
<feature type="compositionally biased region" description="Basic and acidic residues" evidence="1">
    <location>
        <begin position="43"/>
        <end position="71"/>
    </location>
</feature>
<feature type="compositionally biased region" description="Low complexity" evidence="1">
    <location>
        <begin position="21"/>
        <end position="35"/>
    </location>
</feature>
<dbReference type="InParanoid" id="G3HWY4"/>
<evidence type="ECO:0000256" key="1">
    <source>
        <dbReference type="SAM" id="MobiDB-lite"/>
    </source>
</evidence>
<evidence type="ECO:0000313" key="2">
    <source>
        <dbReference type="EMBL" id="EGW10234.1"/>
    </source>
</evidence>
<evidence type="ECO:0000313" key="3">
    <source>
        <dbReference type="Proteomes" id="UP000001075"/>
    </source>
</evidence>
<dbReference type="Proteomes" id="UP000001075">
    <property type="component" value="Unassembled WGS sequence"/>
</dbReference>
<name>G3HWY4_CRIGR</name>
<sequence>MPLSPLPRSCRGLPSLHPGRARAPGGPAPRGWGRATSTGWGRPENEHQVGQPENEHRVGRHEGEHQVGQHENKHRVSRPGFRLI</sequence>
<protein>
    <submittedName>
        <fullName evidence="2">Uncharacterized protein</fullName>
    </submittedName>
</protein>
<reference evidence="3" key="1">
    <citation type="journal article" date="2011" name="Nat. Biotechnol.">
        <title>The genomic sequence of the Chinese hamster ovary (CHO)-K1 cell line.</title>
        <authorList>
            <person name="Xu X."/>
            <person name="Nagarajan H."/>
            <person name="Lewis N.E."/>
            <person name="Pan S."/>
            <person name="Cai Z."/>
            <person name="Liu X."/>
            <person name="Chen W."/>
            <person name="Xie M."/>
            <person name="Wang W."/>
            <person name="Hammond S."/>
            <person name="Andersen M.R."/>
            <person name="Neff N."/>
            <person name="Passarelli B."/>
            <person name="Koh W."/>
            <person name="Fan H.C."/>
            <person name="Wang J."/>
            <person name="Gui Y."/>
            <person name="Lee K.H."/>
            <person name="Betenbaugh M.J."/>
            <person name="Quake S.R."/>
            <person name="Famili I."/>
            <person name="Palsson B.O."/>
            <person name="Wang J."/>
        </authorList>
    </citation>
    <scope>NUCLEOTIDE SEQUENCE [LARGE SCALE GENOMIC DNA]</scope>
    <source>
        <strain evidence="3">CHO K1 cell line</strain>
    </source>
</reference>
<proteinExistence type="predicted"/>
<gene>
    <name evidence="2" type="ORF">I79_015499</name>
</gene>